<evidence type="ECO:0000259" key="1">
    <source>
        <dbReference type="PROSITE" id="PS51704"/>
    </source>
</evidence>
<dbReference type="InterPro" id="IPR017946">
    <property type="entry name" value="PLC-like_Pdiesterase_TIM-brl"/>
</dbReference>
<dbReference type="PANTHER" id="PTHR46211">
    <property type="entry name" value="GLYCEROPHOSPHORYL DIESTER PHOSPHODIESTERASE"/>
    <property type="match status" value="1"/>
</dbReference>
<reference evidence="2" key="1">
    <citation type="submission" date="2021-04" db="EMBL/GenBank/DDBJ databases">
        <title>novel species isolated from subtropical streams in China.</title>
        <authorList>
            <person name="Lu H."/>
        </authorList>
    </citation>
    <scope>NUCLEOTIDE SEQUENCE</scope>
    <source>
        <strain evidence="2">LFS511W</strain>
    </source>
</reference>
<dbReference type="GO" id="GO:0006629">
    <property type="term" value="P:lipid metabolic process"/>
    <property type="evidence" value="ECO:0007669"/>
    <property type="project" value="InterPro"/>
</dbReference>
<organism evidence="2 3">
    <name type="scientific">Undibacterium luofuense</name>
    <dbReference type="NCBI Taxonomy" id="2828733"/>
    <lineage>
        <taxon>Bacteria</taxon>
        <taxon>Pseudomonadati</taxon>
        <taxon>Pseudomonadota</taxon>
        <taxon>Betaproteobacteria</taxon>
        <taxon>Burkholderiales</taxon>
        <taxon>Oxalobacteraceae</taxon>
        <taxon>Undibacterium</taxon>
    </lineage>
</organism>
<evidence type="ECO:0000313" key="2">
    <source>
        <dbReference type="EMBL" id="MBR7783252.1"/>
    </source>
</evidence>
<dbReference type="Gene3D" id="3.20.20.190">
    <property type="entry name" value="Phosphatidylinositol (PI) phosphodiesterase"/>
    <property type="match status" value="1"/>
</dbReference>
<dbReference type="EMBL" id="JAGSPN010000010">
    <property type="protein sequence ID" value="MBR7783252.1"/>
    <property type="molecule type" value="Genomic_DNA"/>
</dbReference>
<dbReference type="RefSeq" id="WP_212688533.1">
    <property type="nucleotide sequence ID" value="NZ_JAGSPN010000010.1"/>
</dbReference>
<dbReference type="SUPFAM" id="SSF51695">
    <property type="entry name" value="PLC-like phosphodiesterases"/>
    <property type="match status" value="1"/>
</dbReference>
<keyword evidence="2" id="KW-0378">Hydrolase</keyword>
<protein>
    <submittedName>
        <fullName evidence="2">Glycerophosphodiester phosphodiesterase</fullName>
        <ecNumber evidence="2">3.1.4.46</ecNumber>
    </submittedName>
</protein>
<dbReference type="PROSITE" id="PS51704">
    <property type="entry name" value="GP_PDE"/>
    <property type="match status" value="1"/>
</dbReference>
<dbReference type="Proteomes" id="UP000680067">
    <property type="component" value="Unassembled WGS sequence"/>
</dbReference>
<comment type="caution">
    <text evidence="2">The sequence shown here is derived from an EMBL/GenBank/DDBJ whole genome shotgun (WGS) entry which is preliminary data.</text>
</comment>
<dbReference type="AlphaFoldDB" id="A0A941I5X5"/>
<dbReference type="NCBIfam" id="NF006989">
    <property type="entry name" value="PRK09454.1"/>
    <property type="match status" value="1"/>
</dbReference>
<proteinExistence type="predicted"/>
<evidence type="ECO:0000313" key="3">
    <source>
        <dbReference type="Proteomes" id="UP000680067"/>
    </source>
</evidence>
<sequence>MWPYPKVLAHRGAGTLAPENTMAAMRYGWEHGFAAVEFDVMLSKDQRPVVIHDEDFGRTVAGSGKVPGYDAAFIMQQDAGAWFSADYKGEPVPDYASVVNFCRSRGIWMNVEMKPAQGYERETGLVVAAETLQLFADLSPVDKQHLPLFSSFSRAALLAAHEVAPHIPRALLIREAGPDWKLHLQEVGACALHIRHDCLTRDLAAQVKDAGYGLFCYTVNSPERARELLSWGVDAFCTDRIDLIPADF</sequence>
<dbReference type="Pfam" id="PF03009">
    <property type="entry name" value="GDPD"/>
    <property type="match status" value="1"/>
</dbReference>
<gene>
    <name evidence="2" type="primary">ugpQ</name>
    <name evidence="2" type="ORF">KDM89_13950</name>
</gene>
<dbReference type="InterPro" id="IPR030395">
    <property type="entry name" value="GP_PDE_dom"/>
</dbReference>
<accession>A0A941I5X5</accession>
<name>A0A941I5X5_9BURK</name>
<keyword evidence="3" id="KW-1185">Reference proteome</keyword>
<feature type="domain" description="GP-PDE" evidence="1">
    <location>
        <begin position="5"/>
        <end position="248"/>
    </location>
</feature>
<dbReference type="PANTHER" id="PTHR46211:SF1">
    <property type="entry name" value="GLYCEROPHOSPHODIESTER PHOSPHODIESTERASE, CYTOPLASMIC"/>
    <property type="match status" value="1"/>
</dbReference>
<dbReference type="EC" id="3.1.4.46" evidence="2"/>
<dbReference type="GO" id="GO:0008889">
    <property type="term" value="F:glycerophosphodiester phosphodiesterase activity"/>
    <property type="evidence" value="ECO:0007669"/>
    <property type="project" value="UniProtKB-EC"/>
</dbReference>